<reference evidence="5" key="1">
    <citation type="submission" date="2024-07" db="EMBL/GenBank/DDBJ databases">
        <title>Two chromosome-level genome assemblies of Korean endemic species Abeliophyllum distichum and Forsythia ovata (Oleaceae).</title>
        <authorList>
            <person name="Jang H."/>
        </authorList>
    </citation>
    <scope>NUCLEOTIDE SEQUENCE [LARGE SCALE GENOMIC DNA]</scope>
</reference>
<keyword evidence="3" id="KW-0934">Plastid</keyword>
<dbReference type="PANTHER" id="PTHR33926">
    <property type="entry name" value="PROTEIN TIC 22, CHLOROPLASTIC"/>
    <property type="match status" value="1"/>
</dbReference>
<organism evidence="4 5">
    <name type="scientific">Abeliophyllum distichum</name>
    <dbReference type="NCBI Taxonomy" id="126358"/>
    <lineage>
        <taxon>Eukaryota</taxon>
        <taxon>Viridiplantae</taxon>
        <taxon>Streptophyta</taxon>
        <taxon>Embryophyta</taxon>
        <taxon>Tracheophyta</taxon>
        <taxon>Spermatophyta</taxon>
        <taxon>Magnoliopsida</taxon>
        <taxon>eudicotyledons</taxon>
        <taxon>Gunneridae</taxon>
        <taxon>Pentapetalae</taxon>
        <taxon>asterids</taxon>
        <taxon>lamiids</taxon>
        <taxon>Lamiales</taxon>
        <taxon>Oleaceae</taxon>
        <taxon>Forsythieae</taxon>
        <taxon>Abeliophyllum</taxon>
    </lineage>
</organism>
<dbReference type="EMBL" id="JBFOLK010000010">
    <property type="protein sequence ID" value="KAL2481465.1"/>
    <property type="molecule type" value="Genomic_DNA"/>
</dbReference>
<name>A0ABD1QZ52_9LAMI</name>
<evidence type="ECO:0000313" key="4">
    <source>
        <dbReference type="EMBL" id="KAL2481465.1"/>
    </source>
</evidence>
<sequence>MSDEQIGDQLSMVPVYGIKEGNKRKSNLEYFFNKSDAMEFSESEFIRSSFPLRENFVVSEALDDVMDYHTEEGPVRLIPDAYEVKNALQVKKKASLPDDTFSGIPVFESRNLSICDHYLRLTNEGCLNQRRPVFFKKEDLEKSLAKARAASHDERSNLTDTEAHIEVAALEDIIQAMKDDSTSEWNKVFFAYPGEDIRTGPTSLKSKKGRRRPFTISTSNISKIEEMENATT</sequence>
<proteinExistence type="predicted"/>
<keyword evidence="2" id="KW-0150">Chloroplast</keyword>
<keyword evidence="5" id="KW-1185">Reference proteome</keyword>
<gene>
    <name evidence="4" type="ORF">Adt_34431</name>
</gene>
<dbReference type="Proteomes" id="UP001604336">
    <property type="component" value="Unassembled WGS sequence"/>
</dbReference>
<dbReference type="GO" id="GO:0009507">
    <property type="term" value="C:chloroplast"/>
    <property type="evidence" value="ECO:0007669"/>
    <property type="project" value="UniProtKB-SubCell"/>
</dbReference>
<accession>A0ABD1QZ52</accession>
<dbReference type="AlphaFoldDB" id="A0ABD1QZ52"/>
<evidence type="ECO:0000256" key="2">
    <source>
        <dbReference type="ARBA" id="ARBA00022528"/>
    </source>
</evidence>
<evidence type="ECO:0000256" key="1">
    <source>
        <dbReference type="ARBA" id="ARBA00004229"/>
    </source>
</evidence>
<dbReference type="Pfam" id="PF04278">
    <property type="entry name" value="Tic22"/>
    <property type="match status" value="1"/>
</dbReference>
<evidence type="ECO:0000313" key="5">
    <source>
        <dbReference type="Proteomes" id="UP001604336"/>
    </source>
</evidence>
<dbReference type="InterPro" id="IPR007378">
    <property type="entry name" value="Tic22-like"/>
</dbReference>
<comment type="subcellular location">
    <subcellularLocation>
        <location evidence="1">Plastid</location>
        <location evidence="1">Chloroplast</location>
    </subcellularLocation>
</comment>
<comment type="caution">
    <text evidence="4">The sequence shown here is derived from an EMBL/GenBank/DDBJ whole genome shotgun (WGS) entry which is preliminary data.</text>
</comment>
<protein>
    <submittedName>
        <fullName evidence="4">Uncharacterized protein</fullName>
    </submittedName>
</protein>
<dbReference type="PANTHER" id="PTHR33926:SF1">
    <property type="entry name" value="PROTEIN TIC 22-LIKE, CHLOROPLASTIC"/>
    <property type="match status" value="1"/>
</dbReference>
<evidence type="ECO:0000256" key="3">
    <source>
        <dbReference type="ARBA" id="ARBA00022640"/>
    </source>
</evidence>